<comment type="caution">
    <text evidence="1">The sequence shown here is derived from an EMBL/GenBank/DDBJ whole genome shotgun (WGS) entry which is preliminary data.</text>
</comment>
<name>A0AAU9QXH3_9VIBR</name>
<reference evidence="1" key="1">
    <citation type="submission" date="2022-01" db="EMBL/GenBank/DDBJ databases">
        <authorList>
            <person name="Lagorce A."/>
        </authorList>
    </citation>
    <scope>NUCLEOTIDE SEQUENCE</scope>
    <source>
        <strain evidence="1">Th15_F1_A12</strain>
    </source>
</reference>
<protein>
    <submittedName>
        <fullName evidence="1">Uncharacterized protein</fullName>
    </submittedName>
</protein>
<evidence type="ECO:0000313" key="1">
    <source>
        <dbReference type="EMBL" id="CAH1603857.1"/>
    </source>
</evidence>
<dbReference type="EMBL" id="CAKMUD010000143">
    <property type="protein sequence ID" value="CAH1603857.1"/>
    <property type="molecule type" value="Genomic_DNA"/>
</dbReference>
<gene>
    <name evidence="1" type="ORF">THF1A12_840003</name>
</gene>
<dbReference type="Proteomes" id="UP001295462">
    <property type="component" value="Unassembled WGS sequence"/>
</dbReference>
<accession>A0AAU9QXH3</accession>
<sequence>MFYEPQTPVRKGQCLGKGTVETYSDLQSYRASFRSGLCQFSTA</sequence>
<proteinExistence type="predicted"/>
<dbReference type="AlphaFoldDB" id="A0AAU9QXH3"/>
<evidence type="ECO:0000313" key="2">
    <source>
        <dbReference type="Proteomes" id="UP001295462"/>
    </source>
</evidence>
<organism evidence="1 2">
    <name type="scientific">Vibrio jasicida</name>
    <dbReference type="NCBI Taxonomy" id="766224"/>
    <lineage>
        <taxon>Bacteria</taxon>
        <taxon>Pseudomonadati</taxon>
        <taxon>Pseudomonadota</taxon>
        <taxon>Gammaproteobacteria</taxon>
        <taxon>Vibrionales</taxon>
        <taxon>Vibrionaceae</taxon>
        <taxon>Vibrio</taxon>
    </lineage>
</organism>